<evidence type="ECO:0000256" key="4">
    <source>
        <dbReference type="ARBA" id="ARBA00023136"/>
    </source>
</evidence>
<comment type="subcellular location">
    <subcellularLocation>
        <location evidence="1">Membrane</location>
        <topology evidence="1">Multi-pass membrane protein</topology>
    </subcellularLocation>
</comment>
<dbReference type="GO" id="GO:0016020">
    <property type="term" value="C:membrane"/>
    <property type="evidence" value="ECO:0007669"/>
    <property type="project" value="UniProtKB-SubCell"/>
</dbReference>
<dbReference type="GO" id="GO:0030416">
    <property type="term" value="P:methylamine metabolic process"/>
    <property type="evidence" value="ECO:0007669"/>
    <property type="project" value="InterPro"/>
</dbReference>
<sequence>MGFENLIALIIPWLELFIGIGLVAGLMVDGASMISGGLMALFILFIFQATLRGFNIECGCGLKEGEMVGWNKILENLVFLGASYLVWQRKQKFFELFPKTPLSD</sequence>
<evidence type="ECO:0000256" key="1">
    <source>
        <dbReference type="ARBA" id="ARBA00004141"/>
    </source>
</evidence>
<organism evidence="7">
    <name type="scientific">marine metagenome</name>
    <dbReference type="NCBI Taxonomy" id="408172"/>
    <lineage>
        <taxon>unclassified sequences</taxon>
        <taxon>metagenomes</taxon>
        <taxon>ecological metagenomes</taxon>
    </lineage>
</organism>
<accession>A0A381W7V3</accession>
<feature type="domain" description="Methylamine utilisation protein MauE" evidence="6">
    <location>
        <begin position="3"/>
        <end position="86"/>
    </location>
</feature>
<name>A0A381W7V3_9ZZZZ</name>
<evidence type="ECO:0000256" key="3">
    <source>
        <dbReference type="ARBA" id="ARBA00022989"/>
    </source>
</evidence>
<reference evidence="7" key="1">
    <citation type="submission" date="2018-05" db="EMBL/GenBank/DDBJ databases">
        <authorList>
            <person name="Lanie J.A."/>
            <person name="Ng W.-L."/>
            <person name="Kazmierczak K.M."/>
            <person name="Andrzejewski T.M."/>
            <person name="Davidsen T.M."/>
            <person name="Wayne K.J."/>
            <person name="Tettelin H."/>
            <person name="Glass J.I."/>
            <person name="Rusch D."/>
            <person name="Podicherti R."/>
            <person name="Tsui H.-C.T."/>
            <person name="Winkler M.E."/>
        </authorList>
    </citation>
    <scope>NUCLEOTIDE SEQUENCE</scope>
</reference>
<keyword evidence="2 5" id="KW-0812">Transmembrane</keyword>
<proteinExistence type="predicted"/>
<feature type="transmembrane region" description="Helical" evidence="5">
    <location>
        <begin position="38"/>
        <end position="56"/>
    </location>
</feature>
<dbReference type="EMBL" id="UINC01010911">
    <property type="protein sequence ID" value="SVA48351.1"/>
    <property type="molecule type" value="Genomic_DNA"/>
</dbReference>
<protein>
    <recommendedName>
        <fullName evidence="6">Methylamine utilisation protein MauE domain-containing protein</fullName>
    </recommendedName>
</protein>
<dbReference type="Pfam" id="PF07291">
    <property type="entry name" value="MauE"/>
    <property type="match status" value="1"/>
</dbReference>
<feature type="transmembrane region" description="Helical" evidence="5">
    <location>
        <begin position="6"/>
        <end position="26"/>
    </location>
</feature>
<evidence type="ECO:0000256" key="5">
    <source>
        <dbReference type="SAM" id="Phobius"/>
    </source>
</evidence>
<keyword evidence="4 5" id="KW-0472">Membrane</keyword>
<evidence type="ECO:0000313" key="7">
    <source>
        <dbReference type="EMBL" id="SVA48351.1"/>
    </source>
</evidence>
<dbReference type="InterPro" id="IPR009908">
    <property type="entry name" value="Methylamine_util_MauE"/>
</dbReference>
<gene>
    <name evidence="7" type="ORF">METZ01_LOCUS101205</name>
</gene>
<evidence type="ECO:0000259" key="6">
    <source>
        <dbReference type="Pfam" id="PF07291"/>
    </source>
</evidence>
<evidence type="ECO:0000256" key="2">
    <source>
        <dbReference type="ARBA" id="ARBA00022692"/>
    </source>
</evidence>
<dbReference type="AlphaFoldDB" id="A0A381W7V3"/>
<keyword evidence="3 5" id="KW-1133">Transmembrane helix</keyword>